<organism evidence="1 2">
    <name type="scientific">Pluteus cervinus</name>
    <dbReference type="NCBI Taxonomy" id="181527"/>
    <lineage>
        <taxon>Eukaryota</taxon>
        <taxon>Fungi</taxon>
        <taxon>Dikarya</taxon>
        <taxon>Basidiomycota</taxon>
        <taxon>Agaricomycotina</taxon>
        <taxon>Agaricomycetes</taxon>
        <taxon>Agaricomycetidae</taxon>
        <taxon>Agaricales</taxon>
        <taxon>Pluteineae</taxon>
        <taxon>Pluteaceae</taxon>
        <taxon>Pluteus</taxon>
    </lineage>
</organism>
<evidence type="ECO:0000313" key="2">
    <source>
        <dbReference type="Proteomes" id="UP000308600"/>
    </source>
</evidence>
<sequence length="259" mass="28346">MADGPQPQPQQRKKKAQPATSNQEAVTPPPVKPKGKGGRPPKAKATDAAPLLAGPGTAENAAITPASLPKTTSDSELEELARLRAEVAELKAKAAEAPAVDDDDDIIQVIPRPRGEGGNGKTGFRTKYVMKLEDNEEHYNGILCSVRDHSTVARIDYSRDYDHQDPDKVAKVLTGVAREFPYTDKARFPAYWATAEMLKLHIRYQRKKIAAKKKASLKRKAPCADPYDSDKENGPPYKRRHINNLPDSDDESDNEAGAA</sequence>
<accession>A0ACD2ZZ44</accession>
<name>A0ACD2ZZ44_9AGAR</name>
<evidence type="ECO:0000313" key="1">
    <source>
        <dbReference type="EMBL" id="TFK58701.1"/>
    </source>
</evidence>
<keyword evidence="2" id="KW-1185">Reference proteome</keyword>
<dbReference type="Proteomes" id="UP000308600">
    <property type="component" value="Unassembled WGS sequence"/>
</dbReference>
<protein>
    <submittedName>
        <fullName evidence="1">Uncharacterized protein</fullName>
    </submittedName>
</protein>
<gene>
    <name evidence="1" type="ORF">BDN72DRAFT_851634</name>
</gene>
<dbReference type="EMBL" id="ML209229">
    <property type="protein sequence ID" value="TFK58701.1"/>
    <property type="molecule type" value="Genomic_DNA"/>
</dbReference>
<proteinExistence type="predicted"/>
<reference evidence="1 2" key="1">
    <citation type="journal article" date="2019" name="Nat. Ecol. Evol.">
        <title>Megaphylogeny resolves global patterns of mushroom evolution.</title>
        <authorList>
            <person name="Varga T."/>
            <person name="Krizsan K."/>
            <person name="Foldi C."/>
            <person name="Dima B."/>
            <person name="Sanchez-Garcia M."/>
            <person name="Sanchez-Ramirez S."/>
            <person name="Szollosi G.J."/>
            <person name="Szarkandi J.G."/>
            <person name="Papp V."/>
            <person name="Albert L."/>
            <person name="Andreopoulos W."/>
            <person name="Angelini C."/>
            <person name="Antonin V."/>
            <person name="Barry K.W."/>
            <person name="Bougher N.L."/>
            <person name="Buchanan P."/>
            <person name="Buyck B."/>
            <person name="Bense V."/>
            <person name="Catcheside P."/>
            <person name="Chovatia M."/>
            <person name="Cooper J."/>
            <person name="Damon W."/>
            <person name="Desjardin D."/>
            <person name="Finy P."/>
            <person name="Geml J."/>
            <person name="Haridas S."/>
            <person name="Hughes K."/>
            <person name="Justo A."/>
            <person name="Karasinski D."/>
            <person name="Kautmanova I."/>
            <person name="Kiss B."/>
            <person name="Kocsube S."/>
            <person name="Kotiranta H."/>
            <person name="LaButti K.M."/>
            <person name="Lechner B.E."/>
            <person name="Liimatainen K."/>
            <person name="Lipzen A."/>
            <person name="Lukacs Z."/>
            <person name="Mihaltcheva S."/>
            <person name="Morgado L.N."/>
            <person name="Niskanen T."/>
            <person name="Noordeloos M.E."/>
            <person name="Ohm R.A."/>
            <person name="Ortiz-Santana B."/>
            <person name="Ovrebo C."/>
            <person name="Racz N."/>
            <person name="Riley R."/>
            <person name="Savchenko A."/>
            <person name="Shiryaev A."/>
            <person name="Soop K."/>
            <person name="Spirin V."/>
            <person name="Szebenyi C."/>
            <person name="Tomsovsky M."/>
            <person name="Tulloss R.E."/>
            <person name="Uehling J."/>
            <person name="Grigoriev I.V."/>
            <person name="Vagvolgyi C."/>
            <person name="Papp T."/>
            <person name="Martin F.M."/>
            <person name="Miettinen O."/>
            <person name="Hibbett D.S."/>
            <person name="Nagy L.G."/>
        </authorList>
    </citation>
    <scope>NUCLEOTIDE SEQUENCE [LARGE SCALE GENOMIC DNA]</scope>
    <source>
        <strain evidence="1 2">NL-1719</strain>
    </source>
</reference>